<accession>G5B3N7</accession>
<feature type="transmembrane region" description="Helical" evidence="6">
    <location>
        <begin position="12"/>
        <end position="32"/>
    </location>
</feature>
<evidence type="ECO:0000313" key="7">
    <source>
        <dbReference type="EMBL" id="EHB03898.1"/>
    </source>
</evidence>
<dbReference type="PANTHER" id="PTHR24156:SF6">
    <property type="entry name" value="ANKYRIN REPEAT DOMAIN 34C"/>
    <property type="match status" value="1"/>
</dbReference>
<gene>
    <name evidence="7" type="ORF">GW7_10430</name>
</gene>
<keyword evidence="3 4" id="KW-0040">ANK repeat</keyword>
<dbReference type="InterPro" id="IPR002110">
    <property type="entry name" value="Ankyrin_rpt"/>
</dbReference>
<dbReference type="Gene3D" id="1.25.40.20">
    <property type="entry name" value="Ankyrin repeat-containing domain"/>
    <property type="match status" value="1"/>
</dbReference>
<name>G5B3N7_HETGA</name>
<dbReference type="SMART" id="SM00248">
    <property type="entry name" value="ANK"/>
    <property type="match status" value="4"/>
</dbReference>
<keyword evidence="6" id="KW-0472">Membrane</keyword>
<evidence type="ECO:0000256" key="4">
    <source>
        <dbReference type="PROSITE-ProRule" id="PRU00023"/>
    </source>
</evidence>
<dbReference type="Pfam" id="PF12796">
    <property type="entry name" value="Ank_2"/>
    <property type="match status" value="1"/>
</dbReference>
<organism evidence="7 8">
    <name type="scientific">Heterocephalus glaber</name>
    <name type="common">Naked mole rat</name>
    <dbReference type="NCBI Taxonomy" id="10181"/>
    <lineage>
        <taxon>Eukaryota</taxon>
        <taxon>Metazoa</taxon>
        <taxon>Chordata</taxon>
        <taxon>Craniata</taxon>
        <taxon>Vertebrata</taxon>
        <taxon>Euteleostomi</taxon>
        <taxon>Mammalia</taxon>
        <taxon>Eutheria</taxon>
        <taxon>Euarchontoglires</taxon>
        <taxon>Glires</taxon>
        <taxon>Rodentia</taxon>
        <taxon>Hystricomorpha</taxon>
        <taxon>Bathyergidae</taxon>
        <taxon>Heterocephalus</taxon>
    </lineage>
</organism>
<keyword evidence="2" id="KW-0677">Repeat</keyword>
<dbReference type="InterPro" id="IPR036770">
    <property type="entry name" value="Ankyrin_rpt-contain_sf"/>
</dbReference>
<dbReference type="SUPFAM" id="SSF48403">
    <property type="entry name" value="Ankyrin repeat"/>
    <property type="match status" value="1"/>
</dbReference>
<reference evidence="7 8" key="1">
    <citation type="journal article" date="2011" name="Nature">
        <title>Genome sequencing reveals insights into physiology and longevity of the naked mole rat.</title>
        <authorList>
            <person name="Kim E.B."/>
            <person name="Fang X."/>
            <person name="Fushan A.A."/>
            <person name="Huang Z."/>
            <person name="Lobanov A.V."/>
            <person name="Han L."/>
            <person name="Marino S.M."/>
            <person name="Sun X."/>
            <person name="Turanov A.A."/>
            <person name="Yang P."/>
            <person name="Yim S.H."/>
            <person name="Zhao X."/>
            <person name="Kasaikina M.V."/>
            <person name="Stoletzki N."/>
            <person name="Peng C."/>
            <person name="Polak P."/>
            <person name="Xiong Z."/>
            <person name="Kiezun A."/>
            <person name="Zhu Y."/>
            <person name="Chen Y."/>
            <person name="Kryukov G.V."/>
            <person name="Zhang Q."/>
            <person name="Peshkin L."/>
            <person name="Yang L."/>
            <person name="Bronson R.T."/>
            <person name="Buffenstein R."/>
            <person name="Wang B."/>
            <person name="Han C."/>
            <person name="Li Q."/>
            <person name="Chen L."/>
            <person name="Zhao W."/>
            <person name="Sunyaev S.R."/>
            <person name="Park T.J."/>
            <person name="Zhang G."/>
            <person name="Wang J."/>
            <person name="Gladyshev V.N."/>
        </authorList>
    </citation>
    <scope>NUCLEOTIDE SEQUENCE [LARGE SCALE GENOMIC DNA]</scope>
</reference>
<feature type="region of interest" description="Disordered" evidence="5">
    <location>
        <begin position="235"/>
        <end position="258"/>
    </location>
</feature>
<dbReference type="EMBL" id="JH168282">
    <property type="protein sequence ID" value="EHB03898.1"/>
    <property type="molecule type" value="Genomic_DNA"/>
</dbReference>
<dbReference type="PANTHER" id="PTHR24156">
    <property type="entry name" value="ANK_REP_REGION DOMAIN-CONTAINING PROTEIN"/>
    <property type="match status" value="1"/>
</dbReference>
<feature type="compositionally biased region" description="Polar residues" evidence="5">
    <location>
        <begin position="478"/>
        <end position="500"/>
    </location>
</feature>
<evidence type="ECO:0000256" key="6">
    <source>
        <dbReference type="SAM" id="Phobius"/>
    </source>
</evidence>
<dbReference type="Proteomes" id="UP000006813">
    <property type="component" value="Unassembled WGS sequence"/>
</dbReference>
<protein>
    <submittedName>
        <fullName evidence="7">Ankyrin repeat domain-containing protein 34C</fullName>
    </submittedName>
</protein>
<feature type="repeat" description="ANK" evidence="4">
    <location>
        <begin position="160"/>
        <end position="193"/>
    </location>
</feature>
<sequence length="601" mass="64703">MPCVLCQLHFPGVAHTTVCALIVLLALVWLLLHTAPGDLVTTGHRQELTKSIPSADKLLKNGLIASLAQRLSAAASMMDNEAELRTDGNSLLKAVWLGRLRLTRLLLEGGAYINESNDKGETALMVACITKHVDQQSISKSKMVKYLLDNRADPNIQDKSGKTALIHACIRRAGGDVVSLLLENGADPSLEDRTGASALVYAINADDKDALKHLLNACKAKGKEVIIITTDKSSSGTKTTKQYLNIPPSPKVDERQSPPLCASPSDIELKAPPSEKADDFFSLQTGHLSGSNITKVLAEPGSPNRKIGNLRRARLPQLKRLQSEPWGLIAPSVLAASKHQDEIQGSSTDSEVIKNLSDVCFPKRGPLSRTNSIDGKDPALFPAVTEQQILKAAAPSAPASWKGPAPHLRLAWRGTLPVDQERSGANVSGPSSLKDPASLKWLENNLYDLDLQPGPDPANSTPIESGKGPSDRKKLNGSLMSLFQGSQESLEAMPSTSPSSVHRPPHLLERRGSGTLLLDHIAHTRPGFLPPLNVNLNPPIPDIRPGGKPSSPLASGLKPMIPIAPSSPKRVDLRSTKKLLRRHSMQVEQMKQLSGFEEIKT</sequence>
<keyword evidence="6" id="KW-0812">Transmembrane</keyword>
<dbReference type="STRING" id="10181.G5B3N7"/>
<comment type="similarity">
    <text evidence="1">Belongs to the ANKRD34 family.</text>
</comment>
<feature type="repeat" description="ANK" evidence="4">
    <location>
        <begin position="119"/>
        <end position="159"/>
    </location>
</feature>
<evidence type="ECO:0000256" key="2">
    <source>
        <dbReference type="ARBA" id="ARBA00022737"/>
    </source>
</evidence>
<dbReference type="PROSITE" id="PS50088">
    <property type="entry name" value="ANK_REPEAT"/>
    <property type="match status" value="2"/>
</dbReference>
<evidence type="ECO:0000313" key="8">
    <source>
        <dbReference type="Proteomes" id="UP000006813"/>
    </source>
</evidence>
<evidence type="ECO:0000256" key="1">
    <source>
        <dbReference type="ARBA" id="ARBA00010029"/>
    </source>
</evidence>
<feature type="region of interest" description="Disordered" evidence="5">
    <location>
        <begin position="448"/>
        <end position="507"/>
    </location>
</feature>
<dbReference type="FunCoup" id="G5B3N7">
    <property type="interactions" value="8"/>
</dbReference>
<proteinExistence type="inferred from homology"/>
<dbReference type="AlphaFoldDB" id="G5B3N7"/>
<dbReference type="InterPro" id="IPR042637">
    <property type="entry name" value="AN34A/B/C"/>
</dbReference>
<dbReference type="eggNOG" id="ENOG502QW3G">
    <property type="taxonomic scope" value="Eukaryota"/>
</dbReference>
<dbReference type="InParanoid" id="G5B3N7"/>
<evidence type="ECO:0000256" key="3">
    <source>
        <dbReference type="ARBA" id="ARBA00023043"/>
    </source>
</evidence>
<evidence type="ECO:0000256" key="5">
    <source>
        <dbReference type="SAM" id="MobiDB-lite"/>
    </source>
</evidence>
<keyword evidence="6" id="KW-1133">Transmembrane helix</keyword>